<proteinExistence type="predicted"/>
<protein>
    <submittedName>
        <fullName evidence="1">HD domain-containing phosphohydrolase</fullName>
    </submittedName>
</protein>
<dbReference type="KEGG" id="tcd:AAIA72_00495"/>
<sequence>MSETEIDPRQPDAYTESLIRLGQAENCIAQEDIYNEFGVLLIRKGAVIHDKAADQLMAHRLDKPIDDLIGLQKRLNGRNLFAVYQRLMTHQPDLGFLLSDENTAVLVRHLCMHRELHGGMAQKLTVMMRTRHALFERTLAGAALAVLIGREAGLSPGVLTTLFEAAMLRDIALLHVSVKEGAPEWLQHQQIPSHALNSARLVGDSPYYPEDVVDLIRYHHERPDGLGEPAGVVTAGRTHLIALELADRAWSHLRQWFPTGPVPLISLVPWLRAQVRGAGADVAQAFIRILTREPLPQPMPDMGDPEKLRVRLLQRALLVSQVFSLLTLLHDGLVKARSPMAETAQTLMGYVTESGFGNLESIELITEKGDMGMPAEEMLEVEMAQAVYLERAWRLAHRVRTQAGMPEDVLEVVTELTGLLDDADRRAWWSVAATEETV</sequence>
<dbReference type="SUPFAM" id="SSF109604">
    <property type="entry name" value="HD-domain/PDEase-like"/>
    <property type="match status" value="1"/>
</dbReference>
<dbReference type="AlphaFoldDB" id="A0AB39UXD2"/>
<organism evidence="1">
    <name type="scientific">Thermohahella caldifontis</name>
    <dbReference type="NCBI Taxonomy" id="3142973"/>
    <lineage>
        <taxon>Bacteria</taxon>
        <taxon>Pseudomonadati</taxon>
        <taxon>Pseudomonadota</taxon>
        <taxon>Gammaproteobacteria</taxon>
        <taxon>Oceanospirillales</taxon>
        <taxon>Hahellaceae</taxon>
        <taxon>Thermohahella</taxon>
    </lineage>
</organism>
<gene>
    <name evidence="1" type="ORF">AAIA72_00495</name>
</gene>
<dbReference type="EMBL" id="CP154858">
    <property type="protein sequence ID" value="XDT72500.1"/>
    <property type="molecule type" value="Genomic_DNA"/>
</dbReference>
<dbReference type="InterPro" id="IPR003607">
    <property type="entry name" value="HD/PDEase_dom"/>
</dbReference>
<dbReference type="RefSeq" id="WP_369601506.1">
    <property type="nucleotide sequence ID" value="NZ_CP154858.1"/>
</dbReference>
<evidence type="ECO:0000313" key="1">
    <source>
        <dbReference type="EMBL" id="XDT72500.1"/>
    </source>
</evidence>
<accession>A0AB39UXD2</accession>
<dbReference type="Pfam" id="PF13487">
    <property type="entry name" value="HD_5"/>
    <property type="match status" value="1"/>
</dbReference>
<name>A0AB39UXD2_9GAMM</name>
<reference evidence="1" key="1">
    <citation type="submission" date="2024-05" db="EMBL/GenBank/DDBJ databases">
        <title>Genome sequencing of novel strain.</title>
        <authorList>
            <person name="Ganbat D."/>
            <person name="Ganbat S."/>
            <person name="Lee S.-J."/>
        </authorList>
    </citation>
    <scope>NUCLEOTIDE SEQUENCE</scope>
    <source>
        <strain evidence="1">SMD15-11</strain>
    </source>
</reference>
<dbReference type="CDD" id="cd00077">
    <property type="entry name" value="HDc"/>
    <property type="match status" value="1"/>
</dbReference>
<dbReference type="Gene3D" id="1.10.3210.10">
    <property type="entry name" value="Hypothetical protein af1432"/>
    <property type="match status" value="1"/>
</dbReference>